<evidence type="ECO:0000313" key="3">
    <source>
        <dbReference type="Proteomes" id="UP001597079"/>
    </source>
</evidence>
<reference evidence="3" key="1">
    <citation type="journal article" date="2019" name="Int. J. Syst. Evol. Microbiol.">
        <title>The Global Catalogue of Microorganisms (GCM) 10K type strain sequencing project: providing services to taxonomists for standard genome sequencing and annotation.</title>
        <authorList>
            <consortium name="The Broad Institute Genomics Platform"/>
            <consortium name="The Broad Institute Genome Sequencing Center for Infectious Disease"/>
            <person name="Wu L."/>
            <person name="Ma J."/>
        </authorList>
    </citation>
    <scope>NUCLEOTIDE SEQUENCE [LARGE SCALE GENOMIC DNA]</scope>
    <source>
        <strain evidence="3">CGMCC 1.12286</strain>
    </source>
</reference>
<proteinExistence type="predicted"/>
<gene>
    <name evidence="2" type="ORF">ACFSB2_06490</name>
</gene>
<keyword evidence="3" id="KW-1185">Reference proteome</keyword>
<dbReference type="RefSeq" id="WP_377942224.1">
    <property type="nucleotide sequence ID" value="NZ_JBHUCX010000020.1"/>
</dbReference>
<dbReference type="SUPFAM" id="SSF52096">
    <property type="entry name" value="ClpP/crotonase"/>
    <property type="match status" value="1"/>
</dbReference>
<dbReference type="Pfam" id="PF03572">
    <property type="entry name" value="Peptidase_S41"/>
    <property type="match status" value="1"/>
</dbReference>
<name>A0ABW4JDE6_9BACL</name>
<dbReference type="CDD" id="cd07562">
    <property type="entry name" value="Peptidase_S41_TRI"/>
    <property type="match status" value="1"/>
</dbReference>
<sequence length="406" mass="46626">MNHLSVEERAWLLGRLYRNISEYFAHWEDAAFTHDQMDDIYREWLDVGLKLDERRDFMDFLRKCMTGLRNGHSWCTDATAYEGGAKLGFLLEKIDGQWIVVDSEVREVKVGYVMESIDGHTPDEWMKKFEDYLIGTSPETRQTEWQGQMPTIWKADAAALLVRDFSDKICEVKYHPPKWELKTAMQTSSRDAHTEGKWLVDQKVGYIRIPSFNEPHFEDDALNYVQQFVNARAIVIDVRNNGGGSTPAQLIAALMERPYRWWTETSPNVGYLHRRHTDQRGRLAVLENGSARWESDYTQPESCIYRAKVIILANQDTGSAAEDLVMPFKDTGRATVIGKPTAGCTGQPQYWTYRDIHFCVGAIRAYMPSAEPFEGIGMAPDILVKRTREDLICGRDPVLQRALDVL</sequence>
<feature type="domain" description="Tail specific protease" evidence="1">
    <location>
        <begin position="154"/>
        <end position="385"/>
    </location>
</feature>
<evidence type="ECO:0000313" key="2">
    <source>
        <dbReference type="EMBL" id="MFD1674352.1"/>
    </source>
</evidence>
<accession>A0ABW4JDE6</accession>
<protein>
    <submittedName>
        <fullName evidence="2">S41 family peptidase</fullName>
    </submittedName>
</protein>
<dbReference type="Gene3D" id="3.90.226.10">
    <property type="entry name" value="2-enoyl-CoA Hydratase, Chain A, domain 1"/>
    <property type="match status" value="1"/>
</dbReference>
<dbReference type="PANTHER" id="PTHR32060:SF30">
    <property type="entry name" value="CARBOXY-TERMINAL PROCESSING PROTEASE CTPA"/>
    <property type="match status" value="1"/>
</dbReference>
<organism evidence="2 3">
    <name type="scientific">Alicyclobacillus fodiniaquatilis</name>
    <dbReference type="NCBI Taxonomy" id="1661150"/>
    <lineage>
        <taxon>Bacteria</taxon>
        <taxon>Bacillati</taxon>
        <taxon>Bacillota</taxon>
        <taxon>Bacilli</taxon>
        <taxon>Bacillales</taxon>
        <taxon>Alicyclobacillaceae</taxon>
        <taxon>Alicyclobacillus</taxon>
    </lineage>
</organism>
<dbReference type="Proteomes" id="UP001597079">
    <property type="component" value="Unassembled WGS sequence"/>
</dbReference>
<dbReference type="InterPro" id="IPR005151">
    <property type="entry name" value="Tail-specific_protease"/>
</dbReference>
<dbReference type="EMBL" id="JBHUCX010000020">
    <property type="protein sequence ID" value="MFD1674352.1"/>
    <property type="molecule type" value="Genomic_DNA"/>
</dbReference>
<dbReference type="InterPro" id="IPR029045">
    <property type="entry name" value="ClpP/crotonase-like_dom_sf"/>
</dbReference>
<comment type="caution">
    <text evidence="2">The sequence shown here is derived from an EMBL/GenBank/DDBJ whole genome shotgun (WGS) entry which is preliminary data.</text>
</comment>
<dbReference type="PANTHER" id="PTHR32060">
    <property type="entry name" value="TAIL-SPECIFIC PROTEASE"/>
    <property type="match status" value="1"/>
</dbReference>
<evidence type="ECO:0000259" key="1">
    <source>
        <dbReference type="SMART" id="SM00245"/>
    </source>
</evidence>
<dbReference type="SMART" id="SM00245">
    <property type="entry name" value="TSPc"/>
    <property type="match status" value="1"/>
</dbReference>